<accession>A0AAE1FGL6</accession>
<protein>
    <submittedName>
        <fullName evidence="1">Uncharacterized protein</fullName>
    </submittedName>
</protein>
<evidence type="ECO:0000313" key="2">
    <source>
        <dbReference type="Proteomes" id="UP001286313"/>
    </source>
</evidence>
<proteinExistence type="predicted"/>
<gene>
    <name evidence="1" type="ORF">Pcinc_021111</name>
</gene>
<name>A0AAE1FGL6_PETCI</name>
<organism evidence="1 2">
    <name type="scientific">Petrolisthes cinctipes</name>
    <name type="common">Flat porcelain crab</name>
    <dbReference type="NCBI Taxonomy" id="88211"/>
    <lineage>
        <taxon>Eukaryota</taxon>
        <taxon>Metazoa</taxon>
        <taxon>Ecdysozoa</taxon>
        <taxon>Arthropoda</taxon>
        <taxon>Crustacea</taxon>
        <taxon>Multicrustacea</taxon>
        <taxon>Malacostraca</taxon>
        <taxon>Eumalacostraca</taxon>
        <taxon>Eucarida</taxon>
        <taxon>Decapoda</taxon>
        <taxon>Pleocyemata</taxon>
        <taxon>Anomura</taxon>
        <taxon>Galatheoidea</taxon>
        <taxon>Porcellanidae</taxon>
        <taxon>Petrolisthes</taxon>
    </lineage>
</organism>
<dbReference type="AlphaFoldDB" id="A0AAE1FGL6"/>
<reference evidence="1" key="1">
    <citation type="submission" date="2023-10" db="EMBL/GenBank/DDBJ databases">
        <title>Genome assemblies of two species of porcelain crab, Petrolisthes cinctipes and Petrolisthes manimaculis (Anomura: Porcellanidae).</title>
        <authorList>
            <person name="Angst P."/>
        </authorList>
    </citation>
    <scope>NUCLEOTIDE SEQUENCE</scope>
    <source>
        <strain evidence="1">PB745_01</strain>
        <tissue evidence="1">Gill</tissue>
    </source>
</reference>
<dbReference type="EMBL" id="JAWQEG010002168">
    <property type="protein sequence ID" value="KAK3873914.1"/>
    <property type="molecule type" value="Genomic_DNA"/>
</dbReference>
<keyword evidence="2" id="KW-1185">Reference proteome</keyword>
<comment type="caution">
    <text evidence="1">The sequence shown here is derived from an EMBL/GenBank/DDBJ whole genome shotgun (WGS) entry which is preliminary data.</text>
</comment>
<dbReference type="Proteomes" id="UP001286313">
    <property type="component" value="Unassembled WGS sequence"/>
</dbReference>
<evidence type="ECO:0000313" key="1">
    <source>
        <dbReference type="EMBL" id="KAK3873914.1"/>
    </source>
</evidence>
<sequence length="198" mass="22874">MDQGTLKSLKPLSHPGMIEEVDMATVGTDWTTFASLASNLFEQKVVKIGAGESYWEENKQYLPTFFTRMPWDEDLCQHQPTLTEGDDNSPLNPMSVSPNIEQSVPEDEEIRGTTYDNVREIVIRLPCPDNPSNTIVLRMANPNYSETENNKERTQNDTWMMRTPPKDNAFEWVDDGAQMVVQDMQEEEWRVDYDYLNK</sequence>